<evidence type="ECO:0000313" key="3">
    <source>
        <dbReference type="Proteomes" id="UP001154255"/>
    </source>
</evidence>
<evidence type="ECO:0000313" key="4">
    <source>
        <dbReference type="Proteomes" id="UP001154259"/>
    </source>
</evidence>
<keyword evidence="4" id="KW-1185">Reference proteome</keyword>
<evidence type="ECO:0000313" key="1">
    <source>
        <dbReference type="EMBL" id="CAI3951415.1"/>
    </source>
</evidence>
<accession>A0A9W4X7E9</accession>
<gene>
    <name evidence="2" type="ORF">R53529_LOCUS1738</name>
    <name evidence="1" type="ORF">R53530_LOCUS1848</name>
</gene>
<proteinExistence type="predicted"/>
<evidence type="ECO:0000313" key="2">
    <source>
        <dbReference type="EMBL" id="CAI3951599.1"/>
    </source>
</evidence>
<dbReference type="RefSeq" id="WP_271790169.1">
    <property type="nucleotide sequence ID" value="NZ_CAMXCM010000006.1"/>
</dbReference>
<reference evidence="1" key="1">
    <citation type="submission" date="2022-10" db="EMBL/GenBank/DDBJ databases">
        <authorList>
            <person name="Botero Cardona J."/>
        </authorList>
    </citation>
    <scope>NUCLEOTIDE SEQUENCE</scope>
    <source>
        <strain evidence="1">LMG 31819</strain>
        <strain evidence="2">R-53529</strain>
    </source>
</reference>
<comment type="caution">
    <text evidence="1">The sequence shown here is derived from an EMBL/GenBank/DDBJ whole genome shotgun (WGS) entry which is preliminary data.</text>
</comment>
<dbReference type="Proteomes" id="UP001154259">
    <property type="component" value="Unassembled WGS sequence"/>
</dbReference>
<dbReference type="Proteomes" id="UP001154255">
    <property type="component" value="Unassembled WGS sequence"/>
</dbReference>
<sequence>MSYQIEHLITQDDVIIKSVEIVKSLKNKNIIQGVYVDLDQKQCVNAKLLKDEFALTIPDFF</sequence>
<protein>
    <submittedName>
        <fullName evidence="1">Uncharacterized protein</fullName>
    </submittedName>
</protein>
<dbReference type="EMBL" id="CAMXCM010000006">
    <property type="protein sequence ID" value="CAI3951415.1"/>
    <property type="molecule type" value="Genomic_DNA"/>
</dbReference>
<organism evidence="1 3">
    <name type="scientific">Commensalibacter communis</name>
    <dbReference type="NCBI Taxonomy" id="2972786"/>
    <lineage>
        <taxon>Bacteria</taxon>
        <taxon>Pseudomonadati</taxon>
        <taxon>Pseudomonadota</taxon>
        <taxon>Alphaproteobacteria</taxon>
        <taxon>Acetobacterales</taxon>
        <taxon>Acetobacteraceae</taxon>
    </lineage>
</organism>
<dbReference type="EMBL" id="CAMXCS010000004">
    <property type="protein sequence ID" value="CAI3951599.1"/>
    <property type="molecule type" value="Genomic_DNA"/>
</dbReference>
<dbReference type="AlphaFoldDB" id="A0A9W4X7E9"/>
<name>A0A9W4X7E9_9PROT</name>